<keyword evidence="4" id="KW-0378">Hydrolase</keyword>
<sequence>MLNLAAVVFTAAVLASSAIAQEVAAPVIDNTGSVENPKPTWETQKQARTFVLGIPAPRGQIVDRNGKPLAQTRLSYNLAVSFPAPLDWTDNRILAFARQQITLAKGLLGRDIQVSDEAILNHYKNRGVLPMDIVEDLSPQELGVVQRGLTPNLILRQTYVRTYPQGSLAGHIVGYTGREAPLSTRPIENGDLIFSESEGREGLEQMFDNELRGQVGQLYVTYDANGNKTSERIAKPPVPGYNVVTTLDIDMQRICEEVLAASCKRGAMVIIDPNTGEILAMASQPGFNPNEFVPIVRRDVFDRYNNDEANPLIPRAYRAAYPPGSTFKTFVGFAALETNTITPKSQFDCPTAFTVGDHTFKNWKKTGSGNLNFVEALTQSCNTWFYQVGIKLGAPSLIDYAHKLGLGRRTGIPLRAEQEGNIPTDDYMLRVHRREIKKGDLANMAIGQGDILISPVQMAQAMGVIASSGQFHITRLVSQIQSIDNKVVAAYPDRLRETIPVSPMVDKTLREALKDVVYDGQGTAHSAQVKGTTVAGKTGTAQWGPTNKQRTAAWFTGFLPVDKPQYAFAAVYEGEPNDNTVHGGSHAAPMIGKAFRRILKLKTEGKDAEQAESQKDKSGSSDEPATPTVDESN</sequence>
<dbReference type="InterPro" id="IPR001460">
    <property type="entry name" value="PCN-bd_Tpept"/>
</dbReference>
<keyword evidence="12" id="KW-0732">Signal</keyword>
<dbReference type="GO" id="GO:0071555">
    <property type="term" value="P:cell wall organization"/>
    <property type="evidence" value="ECO:0007669"/>
    <property type="project" value="UniProtKB-KW"/>
</dbReference>
<evidence type="ECO:0000256" key="6">
    <source>
        <dbReference type="ARBA" id="ARBA00022960"/>
    </source>
</evidence>
<evidence type="ECO:0000256" key="12">
    <source>
        <dbReference type="SAM" id="SignalP"/>
    </source>
</evidence>
<evidence type="ECO:0000256" key="5">
    <source>
        <dbReference type="ARBA" id="ARBA00022692"/>
    </source>
</evidence>
<protein>
    <submittedName>
        <fullName evidence="15">Penicillin-binding protein 2</fullName>
    </submittedName>
</protein>
<dbReference type="SUPFAM" id="SSF56601">
    <property type="entry name" value="beta-lactamase/transpeptidase-like"/>
    <property type="match status" value="1"/>
</dbReference>
<gene>
    <name evidence="15" type="ORF">TSACC_22512</name>
</gene>
<keyword evidence="7" id="KW-0573">Peptidoglycan synthesis</keyword>
<evidence type="ECO:0000256" key="1">
    <source>
        <dbReference type="ARBA" id="ARBA00004167"/>
    </source>
</evidence>
<dbReference type="GO" id="GO:0009252">
    <property type="term" value="P:peptidoglycan biosynthetic process"/>
    <property type="evidence" value="ECO:0007669"/>
    <property type="project" value="UniProtKB-KW"/>
</dbReference>
<dbReference type="InterPro" id="IPR050515">
    <property type="entry name" value="Beta-lactam/transpept"/>
</dbReference>
<dbReference type="SUPFAM" id="SSF56519">
    <property type="entry name" value="Penicillin binding protein dimerisation domain"/>
    <property type="match status" value="1"/>
</dbReference>
<keyword evidence="8" id="KW-1133">Transmembrane helix</keyword>
<dbReference type="GO" id="GO:0071972">
    <property type="term" value="F:peptidoglycan L,D-transpeptidase activity"/>
    <property type="evidence" value="ECO:0007669"/>
    <property type="project" value="TreeGrafter"/>
</dbReference>
<dbReference type="Gene3D" id="3.90.1310.10">
    <property type="entry name" value="Penicillin-binding protein 2a (Domain 2)"/>
    <property type="match status" value="1"/>
</dbReference>
<proteinExistence type="predicted"/>
<keyword evidence="3" id="KW-1003">Cell membrane</keyword>
<evidence type="ECO:0000256" key="7">
    <source>
        <dbReference type="ARBA" id="ARBA00022984"/>
    </source>
</evidence>
<keyword evidence="10" id="KW-0961">Cell wall biogenesis/degradation</keyword>
<reference evidence="16" key="1">
    <citation type="journal article" date="2017" name="Genome Announc.">
        <title>Draft Genome Sequence of Terrimicrobium sacchariphilum NM-5T, a Facultative Anaerobic Soil Bacterium of the Class Spartobacteria.</title>
        <authorList>
            <person name="Qiu Y.L."/>
            <person name="Tourlousse D.M."/>
            <person name="Matsuura N."/>
            <person name="Ohashi A."/>
            <person name="Sekiguchi Y."/>
        </authorList>
    </citation>
    <scope>NUCLEOTIDE SEQUENCE [LARGE SCALE GENOMIC DNA]</scope>
    <source>
        <strain evidence="16">NM-5</strain>
    </source>
</reference>
<comment type="subcellular location">
    <subcellularLocation>
        <location evidence="2">Cell membrane</location>
    </subcellularLocation>
    <subcellularLocation>
        <location evidence="1">Membrane</location>
        <topology evidence="1">Single-pass membrane protein</topology>
    </subcellularLocation>
</comment>
<keyword evidence="6" id="KW-0133">Cell shape</keyword>
<evidence type="ECO:0000256" key="8">
    <source>
        <dbReference type="ARBA" id="ARBA00022989"/>
    </source>
</evidence>
<dbReference type="InParanoid" id="A0A146G8R1"/>
<feature type="chain" id="PRO_5007524721" evidence="12">
    <location>
        <begin position="21"/>
        <end position="633"/>
    </location>
</feature>
<keyword evidence="9" id="KW-0472">Membrane</keyword>
<dbReference type="PANTHER" id="PTHR30627">
    <property type="entry name" value="PEPTIDOGLYCAN D,D-TRANSPEPTIDASE"/>
    <property type="match status" value="1"/>
</dbReference>
<dbReference type="InterPro" id="IPR005311">
    <property type="entry name" value="PBP_dimer"/>
</dbReference>
<dbReference type="EMBL" id="BDCO01000002">
    <property type="protein sequence ID" value="GAT34089.1"/>
    <property type="molecule type" value="Genomic_DNA"/>
</dbReference>
<organism evidence="15 16">
    <name type="scientific">Terrimicrobium sacchariphilum</name>
    <dbReference type="NCBI Taxonomy" id="690879"/>
    <lineage>
        <taxon>Bacteria</taxon>
        <taxon>Pseudomonadati</taxon>
        <taxon>Verrucomicrobiota</taxon>
        <taxon>Terrimicrobiia</taxon>
        <taxon>Terrimicrobiales</taxon>
        <taxon>Terrimicrobiaceae</taxon>
        <taxon>Terrimicrobium</taxon>
    </lineage>
</organism>
<dbReference type="Pfam" id="PF00905">
    <property type="entry name" value="Transpeptidase"/>
    <property type="match status" value="1"/>
</dbReference>
<accession>A0A146G8R1</accession>
<dbReference type="AlphaFoldDB" id="A0A146G8R1"/>
<feature type="signal peptide" evidence="12">
    <location>
        <begin position="1"/>
        <end position="20"/>
    </location>
</feature>
<evidence type="ECO:0000313" key="15">
    <source>
        <dbReference type="EMBL" id="GAT34089.1"/>
    </source>
</evidence>
<feature type="compositionally biased region" description="Basic and acidic residues" evidence="11">
    <location>
        <begin position="601"/>
        <end position="620"/>
    </location>
</feature>
<comment type="caution">
    <text evidence="15">The sequence shown here is derived from an EMBL/GenBank/DDBJ whole genome shotgun (WGS) entry which is preliminary data.</text>
</comment>
<dbReference type="InterPro" id="IPR012338">
    <property type="entry name" value="Beta-lactam/transpept-like"/>
</dbReference>
<evidence type="ECO:0000256" key="11">
    <source>
        <dbReference type="SAM" id="MobiDB-lite"/>
    </source>
</evidence>
<evidence type="ECO:0000259" key="14">
    <source>
        <dbReference type="Pfam" id="PF03717"/>
    </source>
</evidence>
<evidence type="ECO:0000256" key="4">
    <source>
        <dbReference type="ARBA" id="ARBA00022645"/>
    </source>
</evidence>
<name>A0A146G8R1_TERSA</name>
<evidence type="ECO:0000256" key="10">
    <source>
        <dbReference type="ARBA" id="ARBA00023316"/>
    </source>
</evidence>
<dbReference type="Pfam" id="PF03717">
    <property type="entry name" value="PBP_dimer"/>
    <property type="match status" value="1"/>
</dbReference>
<dbReference type="GO" id="GO:0008658">
    <property type="term" value="F:penicillin binding"/>
    <property type="evidence" value="ECO:0007669"/>
    <property type="project" value="InterPro"/>
</dbReference>
<evidence type="ECO:0000259" key="13">
    <source>
        <dbReference type="Pfam" id="PF00905"/>
    </source>
</evidence>
<feature type="domain" description="Penicillin-binding protein dimerisation" evidence="14">
    <location>
        <begin position="54"/>
        <end position="231"/>
    </location>
</feature>
<evidence type="ECO:0000313" key="16">
    <source>
        <dbReference type="Proteomes" id="UP000076023"/>
    </source>
</evidence>
<dbReference type="GO" id="GO:0008360">
    <property type="term" value="P:regulation of cell shape"/>
    <property type="evidence" value="ECO:0007669"/>
    <property type="project" value="UniProtKB-KW"/>
</dbReference>
<evidence type="ECO:0000256" key="9">
    <source>
        <dbReference type="ARBA" id="ARBA00023136"/>
    </source>
</evidence>
<dbReference type="Proteomes" id="UP000076023">
    <property type="component" value="Unassembled WGS sequence"/>
</dbReference>
<keyword evidence="4" id="KW-0645">Protease</keyword>
<feature type="domain" description="Penicillin-binding protein transpeptidase" evidence="13">
    <location>
        <begin position="266"/>
        <end position="590"/>
    </location>
</feature>
<evidence type="ECO:0000256" key="2">
    <source>
        <dbReference type="ARBA" id="ARBA00004236"/>
    </source>
</evidence>
<keyword evidence="16" id="KW-1185">Reference proteome</keyword>
<feature type="region of interest" description="Disordered" evidence="11">
    <location>
        <begin position="601"/>
        <end position="633"/>
    </location>
</feature>
<keyword evidence="4" id="KW-0121">Carboxypeptidase</keyword>
<dbReference type="GO" id="GO:0005886">
    <property type="term" value="C:plasma membrane"/>
    <property type="evidence" value="ECO:0007669"/>
    <property type="project" value="UniProtKB-SubCell"/>
</dbReference>
<evidence type="ECO:0000256" key="3">
    <source>
        <dbReference type="ARBA" id="ARBA00022475"/>
    </source>
</evidence>
<keyword evidence="5" id="KW-0812">Transmembrane</keyword>
<dbReference type="PANTHER" id="PTHR30627:SF2">
    <property type="entry name" value="PEPTIDOGLYCAN D,D-TRANSPEPTIDASE MRDA"/>
    <property type="match status" value="1"/>
</dbReference>
<dbReference type="Gene3D" id="3.40.710.10">
    <property type="entry name" value="DD-peptidase/beta-lactamase superfamily"/>
    <property type="match status" value="1"/>
</dbReference>
<dbReference type="STRING" id="690879.TSACC_22512"/>
<dbReference type="InterPro" id="IPR036138">
    <property type="entry name" value="PBP_dimer_sf"/>
</dbReference>